<protein>
    <submittedName>
        <fullName evidence="1">Uncharacterized protein</fullName>
    </submittedName>
</protein>
<dbReference type="EMBL" id="BGPR01010930">
    <property type="protein sequence ID" value="GBN48771.1"/>
    <property type="molecule type" value="Genomic_DNA"/>
</dbReference>
<keyword evidence="2" id="KW-1185">Reference proteome</keyword>
<evidence type="ECO:0000313" key="1">
    <source>
        <dbReference type="EMBL" id="GBN48771.1"/>
    </source>
</evidence>
<dbReference type="Proteomes" id="UP000499080">
    <property type="component" value="Unassembled WGS sequence"/>
</dbReference>
<proteinExistence type="predicted"/>
<accession>A0A4Y2PC16</accession>
<reference evidence="1 2" key="1">
    <citation type="journal article" date="2019" name="Sci. Rep.">
        <title>Orb-weaving spider Araneus ventricosus genome elucidates the spidroin gene catalogue.</title>
        <authorList>
            <person name="Kono N."/>
            <person name="Nakamura H."/>
            <person name="Ohtoshi R."/>
            <person name="Moran D.A.P."/>
            <person name="Shinohara A."/>
            <person name="Yoshida Y."/>
            <person name="Fujiwara M."/>
            <person name="Mori M."/>
            <person name="Tomita M."/>
            <person name="Arakawa K."/>
        </authorList>
    </citation>
    <scope>NUCLEOTIDE SEQUENCE [LARGE SCALE GENOMIC DNA]</scope>
</reference>
<organism evidence="1 2">
    <name type="scientific">Araneus ventricosus</name>
    <name type="common">Orbweaver spider</name>
    <name type="synonym">Epeira ventricosa</name>
    <dbReference type="NCBI Taxonomy" id="182803"/>
    <lineage>
        <taxon>Eukaryota</taxon>
        <taxon>Metazoa</taxon>
        <taxon>Ecdysozoa</taxon>
        <taxon>Arthropoda</taxon>
        <taxon>Chelicerata</taxon>
        <taxon>Arachnida</taxon>
        <taxon>Araneae</taxon>
        <taxon>Araneomorphae</taxon>
        <taxon>Entelegynae</taxon>
        <taxon>Araneoidea</taxon>
        <taxon>Araneidae</taxon>
        <taxon>Araneus</taxon>
    </lineage>
</organism>
<name>A0A4Y2PC16_ARAVE</name>
<sequence>MDSCQVNKGAVKPKRLFYLPKSHYLKSLYEKAHCRDTGPRKRDPFPHAFKWSSMEMLADRVAWRHKFFMDDYQAIQKANKHYFDRRHAHLSFFSIGEFGVCHSWL</sequence>
<comment type="caution">
    <text evidence="1">The sequence shown here is derived from an EMBL/GenBank/DDBJ whole genome shotgun (WGS) entry which is preliminary data.</text>
</comment>
<gene>
    <name evidence="1" type="ORF">AVEN_211467_1</name>
</gene>
<dbReference type="AlphaFoldDB" id="A0A4Y2PC16"/>
<evidence type="ECO:0000313" key="2">
    <source>
        <dbReference type="Proteomes" id="UP000499080"/>
    </source>
</evidence>